<dbReference type="PANTHER" id="PTHR34820:SF4">
    <property type="entry name" value="INNER MEMBRANE PROTEIN YEBZ"/>
    <property type="match status" value="1"/>
</dbReference>
<evidence type="ECO:0000256" key="5">
    <source>
        <dbReference type="ARBA" id="ARBA00023136"/>
    </source>
</evidence>
<dbReference type="Pfam" id="PF09678">
    <property type="entry name" value="Caa3_CtaG"/>
    <property type="match status" value="1"/>
</dbReference>
<dbReference type="InterPro" id="IPR008457">
    <property type="entry name" value="Cu-R_CopD_dom"/>
</dbReference>
<keyword evidence="4 6" id="KW-1133">Transmembrane helix</keyword>
<accession>A0ABW7Z3S2</accession>
<dbReference type="InterPro" id="IPR019108">
    <property type="entry name" value="Caa3_assmbl_CtaG-rel"/>
</dbReference>
<feature type="transmembrane region" description="Helical" evidence="6">
    <location>
        <begin position="94"/>
        <end position="115"/>
    </location>
</feature>
<evidence type="ECO:0000256" key="6">
    <source>
        <dbReference type="SAM" id="Phobius"/>
    </source>
</evidence>
<protein>
    <submittedName>
        <fullName evidence="8">Cytochrome c oxidase assembly protein</fullName>
    </submittedName>
</protein>
<dbReference type="Proteomes" id="UP001612741">
    <property type="component" value="Unassembled WGS sequence"/>
</dbReference>
<organism evidence="8 9">
    <name type="scientific">Nonomuraea typhae</name>
    <dbReference type="NCBI Taxonomy" id="2603600"/>
    <lineage>
        <taxon>Bacteria</taxon>
        <taxon>Bacillati</taxon>
        <taxon>Actinomycetota</taxon>
        <taxon>Actinomycetes</taxon>
        <taxon>Streptosporangiales</taxon>
        <taxon>Streptosporangiaceae</taxon>
        <taxon>Nonomuraea</taxon>
    </lineage>
</organism>
<feature type="transmembrane region" description="Helical" evidence="6">
    <location>
        <begin position="189"/>
        <end position="213"/>
    </location>
</feature>
<evidence type="ECO:0000313" key="8">
    <source>
        <dbReference type="EMBL" id="MFI6502825.1"/>
    </source>
</evidence>
<dbReference type="PANTHER" id="PTHR34820">
    <property type="entry name" value="INNER MEMBRANE PROTEIN YEBZ"/>
    <property type="match status" value="1"/>
</dbReference>
<keyword evidence="9" id="KW-1185">Reference proteome</keyword>
<keyword evidence="5 6" id="KW-0472">Membrane</keyword>
<comment type="subcellular location">
    <subcellularLocation>
        <location evidence="1">Cell membrane</location>
        <topology evidence="1">Multi-pass membrane protein</topology>
    </subcellularLocation>
</comment>
<dbReference type="EMBL" id="JBITGY010000010">
    <property type="protein sequence ID" value="MFI6502825.1"/>
    <property type="molecule type" value="Genomic_DNA"/>
</dbReference>
<feature type="transmembrane region" description="Helical" evidence="6">
    <location>
        <begin position="312"/>
        <end position="330"/>
    </location>
</feature>
<evidence type="ECO:0000259" key="7">
    <source>
        <dbReference type="Pfam" id="PF05425"/>
    </source>
</evidence>
<feature type="transmembrane region" description="Helical" evidence="6">
    <location>
        <begin position="159"/>
        <end position="177"/>
    </location>
</feature>
<feature type="transmembrane region" description="Helical" evidence="6">
    <location>
        <begin position="591"/>
        <end position="611"/>
    </location>
</feature>
<evidence type="ECO:0000256" key="3">
    <source>
        <dbReference type="ARBA" id="ARBA00022692"/>
    </source>
</evidence>
<sequence>MSLRAWLLGVAGAATVALVTGMLAGGSAFGVRIAGLADAGAVTRWGLPFARLAADLAAVASVGMLLMAAVLLPSAKGVLSPEAGRYARLASRSALAWAVSTAATVVFTVSDILAVPVPRLTGALVLDSVTTIPQGGTLLAVLVLALVVAGSARGAVSAAGALGSLGLALLALLPPVLTGHSATSPNHSMAITGLGLHLVTLALWTGGLAAVTLHAARDRAVRGWAVRGGAVRGGAVRGGAVRGGAVRGGAVRGGAVRGGAVRGGAVRGGAVRPKDARGRAGQPHAVQDRAVQSHAGAGRAGLEVVAGRFSRLAGWCLAGVAVSGLAGAAARLTAADQLLTSAYGWLVLAKAGALALLAGAGLVHRRRTLAALRSGRPGAFARLAAGEVVVMAAAMGLAVALSRTSPPPRAAPPDPVRDLLGYAMPPELTAARLATLWRLDLFFALVVLAAAGGYAAAVVRLRRRGDAWPLGRSISWAIGVLLLLVFTQSGLAVYAPVLFSVHMIQHMGLAMLAPIFLVLGAPVTLALRAVRPAVRRGDRGPREWIVAALHSRAAEIVSHPAPAMVIFISGSYALYYTPLFETAMRQPVGHILMNAHFLLSGALFFWVVIGVDPAPRRLPYVAKLGTLMMTMPFHAFFGISMMMMGKSVASSWYEQLARPWGSDVLADQNVAGGMAWAFGEIPTMIVVVTIAAQWAMSDHRQARRLDRDRRGDGELAAYNDYLARLHRQSESGTITGNARVVE</sequence>
<feature type="transmembrane region" description="Helical" evidence="6">
    <location>
        <begin position="673"/>
        <end position="695"/>
    </location>
</feature>
<feature type="transmembrane region" description="Helical" evidence="6">
    <location>
        <begin position="632"/>
        <end position="653"/>
    </location>
</feature>
<feature type="transmembrane region" description="Helical" evidence="6">
    <location>
        <begin position="49"/>
        <end position="73"/>
    </location>
</feature>
<evidence type="ECO:0000256" key="2">
    <source>
        <dbReference type="ARBA" id="ARBA00022475"/>
    </source>
</evidence>
<feature type="domain" description="Copper resistance protein D" evidence="7">
    <location>
        <begin position="305"/>
        <end position="401"/>
    </location>
</feature>
<dbReference type="RefSeq" id="WP_397088381.1">
    <property type="nucleotide sequence ID" value="NZ_JBITGY010000010.1"/>
</dbReference>
<comment type="caution">
    <text evidence="8">The sequence shown here is derived from an EMBL/GenBank/DDBJ whole genome shotgun (WGS) entry which is preliminary data.</text>
</comment>
<evidence type="ECO:0000256" key="1">
    <source>
        <dbReference type="ARBA" id="ARBA00004651"/>
    </source>
</evidence>
<evidence type="ECO:0000256" key="4">
    <source>
        <dbReference type="ARBA" id="ARBA00022989"/>
    </source>
</evidence>
<keyword evidence="3 6" id="KW-0812">Transmembrane</keyword>
<feature type="transmembrane region" description="Helical" evidence="6">
    <location>
        <begin position="473"/>
        <end position="495"/>
    </location>
</feature>
<feature type="transmembrane region" description="Helical" evidence="6">
    <location>
        <begin position="342"/>
        <end position="363"/>
    </location>
</feature>
<dbReference type="InterPro" id="IPR032694">
    <property type="entry name" value="CopC/D"/>
</dbReference>
<dbReference type="Pfam" id="PF05425">
    <property type="entry name" value="CopD"/>
    <property type="match status" value="1"/>
</dbReference>
<feature type="transmembrane region" description="Helical" evidence="6">
    <location>
        <begin position="383"/>
        <end position="402"/>
    </location>
</feature>
<feature type="transmembrane region" description="Helical" evidence="6">
    <location>
        <begin position="135"/>
        <end position="152"/>
    </location>
</feature>
<evidence type="ECO:0000313" key="9">
    <source>
        <dbReference type="Proteomes" id="UP001612741"/>
    </source>
</evidence>
<keyword evidence="2" id="KW-1003">Cell membrane</keyword>
<gene>
    <name evidence="8" type="ORF">ACIBG2_35985</name>
</gene>
<feature type="transmembrane region" description="Helical" evidence="6">
    <location>
        <begin position="561"/>
        <end position="579"/>
    </location>
</feature>
<feature type="transmembrane region" description="Helical" evidence="6">
    <location>
        <begin position="441"/>
        <end position="461"/>
    </location>
</feature>
<reference evidence="8 9" key="1">
    <citation type="submission" date="2024-10" db="EMBL/GenBank/DDBJ databases">
        <title>The Natural Products Discovery Center: Release of the First 8490 Sequenced Strains for Exploring Actinobacteria Biosynthetic Diversity.</title>
        <authorList>
            <person name="Kalkreuter E."/>
            <person name="Kautsar S.A."/>
            <person name="Yang D."/>
            <person name="Bader C.D."/>
            <person name="Teijaro C.N."/>
            <person name="Fluegel L."/>
            <person name="Davis C.M."/>
            <person name="Simpson J.R."/>
            <person name="Lauterbach L."/>
            <person name="Steele A.D."/>
            <person name="Gui C."/>
            <person name="Meng S."/>
            <person name="Li G."/>
            <person name="Viehrig K."/>
            <person name="Ye F."/>
            <person name="Su P."/>
            <person name="Kiefer A.F."/>
            <person name="Nichols A."/>
            <person name="Cepeda A.J."/>
            <person name="Yan W."/>
            <person name="Fan B."/>
            <person name="Jiang Y."/>
            <person name="Adhikari A."/>
            <person name="Zheng C.-J."/>
            <person name="Schuster L."/>
            <person name="Cowan T.M."/>
            <person name="Smanski M.J."/>
            <person name="Chevrette M.G."/>
            <person name="De Carvalho L.P.S."/>
            <person name="Shen B."/>
        </authorList>
    </citation>
    <scope>NUCLEOTIDE SEQUENCE [LARGE SCALE GENOMIC DNA]</scope>
    <source>
        <strain evidence="8 9">NPDC050545</strain>
    </source>
</reference>
<proteinExistence type="predicted"/>
<feature type="transmembrane region" description="Helical" evidence="6">
    <location>
        <begin position="507"/>
        <end position="530"/>
    </location>
</feature>
<name>A0ABW7Z3S2_9ACTN</name>